<dbReference type="PANTHER" id="PTHR21716">
    <property type="entry name" value="TRANSMEMBRANE PROTEIN"/>
    <property type="match status" value="1"/>
</dbReference>
<keyword evidence="3" id="KW-0813">Transport</keyword>
<feature type="transmembrane region" description="Helical" evidence="8">
    <location>
        <begin position="273"/>
        <end position="290"/>
    </location>
</feature>
<feature type="transmembrane region" description="Helical" evidence="8">
    <location>
        <begin position="238"/>
        <end position="266"/>
    </location>
</feature>
<keyword evidence="7 8" id="KW-0472">Membrane</keyword>
<evidence type="ECO:0000256" key="6">
    <source>
        <dbReference type="ARBA" id="ARBA00022989"/>
    </source>
</evidence>
<comment type="caution">
    <text evidence="9">The sequence shown here is derived from an EMBL/GenBank/DDBJ whole genome shotgun (WGS) entry which is preliminary data.</text>
</comment>
<evidence type="ECO:0000256" key="5">
    <source>
        <dbReference type="ARBA" id="ARBA00022692"/>
    </source>
</evidence>
<gene>
    <name evidence="9" type="ORF">CVT23_22065</name>
</gene>
<keyword evidence="4" id="KW-1003">Cell membrane</keyword>
<evidence type="ECO:0000256" key="2">
    <source>
        <dbReference type="ARBA" id="ARBA00009773"/>
    </source>
</evidence>
<feature type="transmembrane region" description="Helical" evidence="8">
    <location>
        <begin position="29"/>
        <end position="45"/>
    </location>
</feature>
<name>A0A2M9FVY6_9PROT</name>
<evidence type="ECO:0000313" key="10">
    <source>
        <dbReference type="Proteomes" id="UP000229498"/>
    </source>
</evidence>
<organism evidence="9 10">
    <name type="scientific">Minwuia thermotolerans</name>
    <dbReference type="NCBI Taxonomy" id="2056226"/>
    <lineage>
        <taxon>Bacteria</taxon>
        <taxon>Pseudomonadati</taxon>
        <taxon>Pseudomonadota</taxon>
        <taxon>Alphaproteobacteria</taxon>
        <taxon>Minwuiales</taxon>
        <taxon>Minwuiaceae</taxon>
        <taxon>Minwuia</taxon>
    </lineage>
</organism>
<dbReference type="AlphaFoldDB" id="A0A2M9FVY6"/>
<evidence type="ECO:0000256" key="3">
    <source>
        <dbReference type="ARBA" id="ARBA00022448"/>
    </source>
</evidence>
<dbReference type="EMBL" id="PHIG01000063">
    <property type="protein sequence ID" value="PJK27599.1"/>
    <property type="molecule type" value="Genomic_DNA"/>
</dbReference>
<keyword evidence="5 8" id="KW-0812">Transmembrane</keyword>
<comment type="subcellular location">
    <subcellularLocation>
        <location evidence="1">Cell membrane</location>
        <topology evidence="1">Multi-pass membrane protein</topology>
    </subcellularLocation>
</comment>
<reference evidence="9 10" key="1">
    <citation type="submission" date="2017-11" db="EMBL/GenBank/DDBJ databases">
        <title>Draft genome sequence of Rhizobiales bacterium SY3-13.</title>
        <authorList>
            <person name="Sun C."/>
        </authorList>
    </citation>
    <scope>NUCLEOTIDE SEQUENCE [LARGE SCALE GENOMIC DNA]</scope>
    <source>
        <strain evidence="9 10">SY3-13</strain>
    </source>
</reference>
<dbReference type="RefSeq" id="WP_109795312.1">
    <property type="nucleotide sequence ID" value="NZ_PHIG01000063.1"/>
</dbReference>
<accession>A0A2M9FVY6</accession>
<keyword evidence="6 8" id="KW-1133">Transmembrane helix</keyword>
<feature type="transmembrane region" description="Helical" evidence="8">
    <location>
        <begin position="310"/>
        <end position="341"/>
    </location>
</feature>
<dbReference type="OrthoDB" id="5792512at2"/>
<evidence type="ECO:0000313" key="9">
    <source>
        <dbReference type="EMBL" id="PJK27599.1"/>
    </source>
</evidence>
<feature type="transmembrane region" description="Helical" evidence="8">
    <location>
        <begin position="154"/>
        <end position="174"/>
    </location>
</feature>
<dbReference type="InterPro" id="IPR002549">
    <property type="entry name" value="AI-2E-like"/>
</dbReference>
<proteinExistence type="inferred from homology"/>
<feature type="transmembrane region" description="Helical" evidence="8">
    <location>
        <begin position="57"/>
        <end position="82"/>
    </location>
</feature>
<evidence type="ECO:0000256" key="8">
    <source>
        <dbReference type="SAM" id="Phobius"/>
    </source>
</evidence>
<dbReference type="PANTHER" id="PTHR21716:SF53">
    <property type="entry name" value="PERMEASE PERM-RELATED"/>
    <property type="match status" value="1"/>
</dbReference>
<keyword evidence="10" id="KW-1185">Reference proteome</keyword>
<dbReference type="GO" id="GO:0055085">
    <property type="term" value="P:transmembrane transport"/>
    <property type="evidence" value="ECO:0007669"/>
    <property type="project" value="TreeGrafter"/>
</dbReference>
<sequence>MTAGRKTAWWAAILIGFVLSVYLLRDMLLPFVVGMGVAYLFDPLADRLERIGLNRTMATTVITCFAFVLFLVILVVLVPMIVEQSAALLNQLPEYANRAAEMMRTLVYDIQQAAELRGVEVSEAEKEDAIRRYAQQAIDFFGQLAGNLVRGGVAVLNFFSLLIITPVVAFYLLLDWDRMVAAIGRWLPREHADEIKTVTREIDRTLAGFIRGQGLVCITLVVYYAALLEMAGLNFGFLIGLFSGLLSFIPFVGAIFGAVSSIGLAIMQFGVDSIWPIVPVAAIYVVGQLLEAYVLTPKLVGDKVGLHPVWVMFGVLAGGVLFGFVGMLLALPVSAVIGVLARHGLQRYMASRLYDPENPV</sequence>
<feature type="transmembrane region" description="Helical" evidence="8">
    <location>
        <begin position="206"/>
        <end position="226"/>
    </location>
</feature>
<feature type="transmembrane region" description="Helical" evidence="8">
    <location>
        <begin position="7"/>
        <end position="23"/>
    </location>
</feature>
<evidence type="ECO:0000256" key="1">
    <source>
        <dbReference type="ARBA" id="ARBA00004651"/>
    </source>
</evidence>
<dbReference type="GO" id="GO:0005886">
    <property type="term" value="C:plasma membrane"/>
    <property type="evidence" value="ECO:0007669"/>
    <property type="project" value="UniProtKB-SubCell"/>
</dbReference>
<evidence type="ECO:0000256" key="7">
    <source>
        <dbReference type="ARBA" id="ARBA00023136"/>
    </source>
</evidence>
<protein>
    <submittedName>
        <fullName evidence="9">AI-2E family transporter</fullName>
    </submittedName>
</protein>
<dbReference type="Pfam" id="PF01594">
    <property type="entry name" value="AI-2E_transport"/>
    <property type="match status" value="1"/>
</dbReference>
<evidence type="ECO:0000256" key="4">
    <source>
        <dbReference type="ARBA" id="ARBA00022475"/>
    </source>
</evidence>
<comment type="similarity">
    <text evidence="2">Belongs to the autoinducer-2 exporter (AI-2E) (TC 2.A.86) family.</text>
</comment>
<dbReference type="Proteomes" id="UP000229498">
    <property type="component" value="Unassembled WGS sequence"/>
</dbReference>